<name>A0A3P3RB67_9EURY</name>
<evidence type="ECO:0000313" key="2">
    <source>
        <dbReference type="EMBL" id="RRJ30717.1"/>
    </source>
</evidence>
<keyword evidence="3" id="KW-1185">Reference proteome</keyword>
<dbReference type="InterPro" id="IPR048925">
    <property type="entry name" value="RdfA"/>
</dbReference>
<comment type="caution">
    <text evidence="2">The sequence shown here is derived from an EMBL/GenBank/DDBJ whole genome shotgun (WGS) entry which is preliminary data.</text>
</comment>
<accession>A0A3P3RB67</accession>
<dbReference type="EMBL" id="RRCH01000019">
    <property type="protein sequence ID" value="RRJ30717.1"/>
    <property type="molecule type" value="Genomic_DNA"/>
</dbReference>
<dbReference type="RefSeq" id="WP_124954750.1">
    <property type="nucleotide sequence ID" value="NZ_RRCH01000019.1"/>
</dbReference>
<dbReference type="Pfam" id="PF21811">
    <property type="entry name" value="RdfA"/>
    <property type="match status" value="1"/>
</dbReference>
<dbReference type="Proteomes" id="UP000282322">
    <property type="component" value="Unassembled WGS sequence"/>
</dbReference>
<evidence type="ECO:0000256" key="1">
    <source>
        <dbReference type="SAM" id="MobiDB-lite"/>
    </source>
</evidence>
<feature type="region of interest" description="Disordered" evidence="1">
    <location>
        <begin position="1"/>
        <end position="24"/>
    </location>
</feature>
<dbReference type="AlphaFoldDB" id="A0A3P3RB67"/>
<proteinExistence type="predicted"/>
<protein>
    <submittedName>
        <fullName evidence="2">Uncharacterized protein</fullName>
    </submittedName>
</protein>
<gene>
    <name evidence="2" type="ORF">EIK79_08780</name>
</gene>
<sequence>MNDQGDGTASDDKESDQSHTTSKVGRVLVEYDLDGLGQTMEARWTGDSEERYSLRELADWLNKHLLEVAMTRAGRQPIDGEVDNVYRLLTGDDVSSGVRTQARNDLKRDGVSIDKLERDFVSHQAVHTYLTKYRGARHSAPATDDNDRIESVTQAIQRLSHRTLRVTEDNLSTLENTDRLEIGDFDVLVDVTVTCQDCGTRYGVVELLERGHCDCVSADDNTVESLD</sequence>
<organism evidence="2 3">
    <name type="scientific">Halocatena pleomorpha</name>
    <dbReference type="NCBI Taxonomy" id="1785090"/>
    <lineage>
        <taxon>Archaea</taxon>
        <taxon>Methanobacteriati</taxon>
        <taxon>Methanobacteriota</taxon>
        <taxon>Stenosarchaea group</taxon>
        <taxon>Halobacteria</taxon>
        <taxon>Halobacteriales</taxon>
        <taxon>Natronomonadaceae</taxon>
        <taxon>Halocatena</taxon>
    </lineage>
</organism>
<reference evidence="2 3" key="1">
    <citation type="submission" date="2018-11" db="EMBL/GenBank/DDBJ databases">
        <title>Taxonoimc description of Halomarina strain SPP-AMP-1.</title>
        <authorList>
            <person name="Pal Y."/>
            <person name="Srinivasana K."/>
            <person name="Verma A."/>
            <person name="Kumar P."/>
        </authorList>
    </citation>
    <scope>NUCLEOTIDE SEQUENCE [LARGE SCALE GENOMIC DNA]</scope>
    <source>
        <strain evidence="2 3">SPP-AMP-1</strain>
    </source>
</reference>
<evidence type="ECO:0000313" key="3">
    <source>
        <dbReference type="Proteomes" id="UP000282322"/>
    </source>
</evidence>